<evidence type="ECO:0008006" key="4">
    <source>
        <dbReference type="Google" id="ProtNLM"/>
    </source>
</evidence>
<feature type="region of interest" description="Disordered" evidence="1">
    <location>
        <begin position="34"/>
        <end position="64"/>
    </location>
</feature>
<proteinExistence type="predicted"/>
<comment type="caution">
    <text evidence="2">The sequence shown here is derived from an EMBL/GenBank/DDBJ whole genome shotgun (WGS) entry which is preliminary data.</text>
</comment>
<name>A0A261V1A7_9BORD</name>
<sequence>METQQISVRKVAATIAAVCVAGLLLGGCAGDQFNHPGPPHPGAANPWSMGGFSDPGPDYPATGH</sequence>
<reference evidence="3" key="1">
    <citation type="submission" date="2017-05" db="EMBL/GenBank/DDBJ databases">
        <title>Complete and WGS of Bordetella genogroups.</title>
        <authorList>
            <person name="Spilker T."/>
            <person name="Lipuma J."/>
        </authorList>
    </citation>
    <scope>NUCLEOTIDE SEQUENCE [LARGE SCALE GENOMIC DNA]</scope>
    <source>
        <strain evidence="3">AU8856</strain>
    </source>
</reference>
<dbReference type="Proteomes" id="UP000215767">
    <property type="component" value="Unassembled WGS sequence"/>
</dbReference>
<keyword evidence="3" id="KW-1185">Reference proteome</keyword>
<dbReference type="AlphaFoldDB" id="A0A261V1A7"/>
<evidence type="ECO:0000313" key="2">
    <source>
        <dbReference type="EMBL" id="OZI66943.1"/>
    </source>
</evidence>
<dbReference type="RefSeq" id="WP_094840141.1">
    <property type="nucleotide sequence ID" value="NZ_NEVS01000001.1"/>
</dbReference>
<evidence type="ECO:0000313" key="3">
    <source>
        <dbReference type="Proteomes" id="UP000215767"/>
    </source>
</evidence>
<organism evidence="2 3">
    <name type="scientific">Bordetella genomosp. 11</name>
    <dbReference type="NCBI Taxonomy" id="1416808"/>
    <lineage>
        <taxon>Bacteria</taxon>
        <taxon>Pseudomonadati</taxon>
        <taxon>Pseudomonadota</taxon>
        <taxon>Betaproteobacteria</taxon>
        <taxon>Burkholderiales</taxon>
        <taxon>Alcaligenaceae</taxon>
        <taxon>Bordetella</taxon>
    </lineage>
</organism>
<accession>A0A261V1A7</accession>
<gene>
    <name evidence="2" type="ORF">CAL28_04315</name>
</gene>
<dbReference type="EMBL" id="NEVS01000001">
    <property type="protein sequence ID" value="OZI66943.1"/>
    <property type="molecule type" value="Genomic_DNA"/>
</dbReference>
<protein>
    <recommendedName>
        <fullName evidence="4">Lipoprotein</fullName>
    </recommendedName>
</protein>
<evidence type="ECO:0000256" key="1">
    <source>
        <dbReference type="SAM" id="MobiDB-lite"/>
    </source>
</evidence>